<dbReference type="InterPro" id="IPR044893">
    <property type="entry name" value="RNA_pol_Rpb1_clamp_domain"/>
</dbReference>
<dbReference type="PANTHER" id="PTHR19376:SF54">
    <property type="entry name" value="DNA-DIRECTED RNA POLYMERASE SUBUNIT BETA"/>
    <property type="match status" value="1"/>
</dbReference>
<dbReference type="Pfam" id="PF00623">
    <property type="entry name" value="RNA_pol_Rpb1_2"/>
    <property type="match status" value="1"/>
</dbReference>
<dbReference type="AlphaFoldDB" id="U4Q7U2"/>
<feature type="domain" description="RNA polymerase N-terminal" evidence="12">
    <location>
        <begin position="224"/>
        <end position="503"/>
    </location>
</feature>
<keyword evidence="3 11" id="KW-0240">DNA-directed RNA polymerase</keyword>
<evidence type="ECO:0000313" key="14">
    <source>
        <dbReference type="Proteomes" id="UP000010802"/>
    </source>
</evidence>
<dbReference type="HOGENOM" id="CLU_030022_2_0_9"/>
<evidence type="ECO:0000256" key="2">
    <source>
        <dbReference type="ARBA" id="ARBA00006460"/>
    </source>
</evidence>
<keyword evidence="5 11" id="KW-0548">Nucleotidyltransferase</keyword>
<dbReference type="Gene3D" id="1.10.40.90">
    <property type="match status" value="1"/>
</dbReference>
<dbReference type="InterPro" id="IPR007066">
    <property type="entry name" value="RNA_pol_Rpb1_3"/>
</dbReference>
<dbReference type="InterPro" id="IPR006592">
    <property type="entry name" value="RNA_pol_N"/>
</dbReference>
<dbReference type="EC" id="2.7.7.6" evidence="11"/>
<comment type="similarity">
    <text evidence="2 11">Belongs to the RNA polymerase beta' chain family.</text>
</comment>
<dbReference type="Gene3D" id="1.10.274.100">
    <property type="entry name" value="RNA polymerase Rpb1, domain 3"/>
    <property type="match status" value="1"/>
</dbReference>
<evidence type="ECO:0000256" key="1">
    <source>
        <dbReference type="ARBA" id="ARBA00004026"/>
    </source>
</evidence>
<comment type="function">
    <text evidence="1 11">DNA-dependent RNA polymerase catalyzes the transcription of DNA into RNA using the four ribonucleoside triphosphates as substrates.</text>
</comment>
<sequence>MLELNYFDSIKIGLASPEQIREWSKGEVKKPETINYRTLKPEKQGLFCERIFGPVKDWECHCGKYKRVRYKGVICDRCGVEVTKSKVRRERIGHIELAAPVSHIWFLKGIPSRIGLILDMSPRSLEKVIYFASYVVTDAGDTPLMKKQLLNEREYREYRDKYGDAFKAGMGAESVKELLTEIDCEKLSKELRTELKDATGQKRIRILRRLEVVEAFRKSKNKPEWMILEVIPVIPPDLRPMVQLDGGRFATSDLNDLYRRVINRNNRLKRLLDLGAPDIIVRNEKRMLQEAVDALIDNGRRGRPVTGPGNRPLKSLSDMLKGKQGRFRQNLLGKRVDYSGRSVIVVGPELKLYQCGLPKEMALELFKPFVMKKLVSEGHAHNIKSAKRMVERIRPEVWDVLEDIIKEHPVLLNRAPTLHRLGIQAFEPILVEGRAIQIHPLVCTAYNADFDGDQMAVHLPLSAEAQAEARVLMLSINNILKPQDGKPVVTPTQDMVLGSYYLTIERPGEKGEGKYFSCLKKRYWLMKWEKWVFMHLLMLE</sequence>
<name>U4Q7U2_TEPAE</name>
<dbReference type="EMBL" id="HF563609">
    <property type="protein sequence ID" value="CDI40320.1"/>
    <property type="molecule type" value="Genomic_DNA"/>
</dbReference>
<reference evidence="14" key="1">
    <citation type="journal article" date="2013" name="Genome Announc.">
        <title>First genome sequence of a syntrophic acetate-oxidizing bacterium, Tepidanaerobacter acetatoxydans strain Re1.</title>
        <authorList>
            <person name="Manzoor S."/>
            <person name="Bongcam-Rudloff E."/>
            <person name="Schnurer A."/>
            <person name="Muller B."/>
        </authorList>
    </citation>
    <scope>NUCLEOTIDE SEQUENCE [LARGE SCALE GENOMIC DNA]</scope>
    <source>
        <strain evidence="14">Re1</strain>
    </source>
</reference>
<dbReference type="Proteomes" id="UP000010802">
    <property type="component" value="Chromosome"/>
</dbReference>
<keyword evidence="4 11" id="KW-0808">Transferase</keyword>
<keyword evidence="9 11" id="KW-0804">Transcription</keyword>
<dbReference type="SMART" id="SM00663">
    <property type="entry name" value="RPOLA_N"/>
    <property type="match status" value="1"/>
</dbReference>
<gene>
    <name evidence="13" type="primary">rpoC</name>
    <name evidence="13" type="ordered locus">TEPIRE1_0196</name>
</gene>
<evidence type="ECO:0000313" key="13">
    <source>
        <dbReference type="EMBL" id="CDI40320.1"/>
    </source>
</evidence>
<keyword evidence="6" id="KW-0479">Metal-binding</keyword>
<evidence type="ECO:0000256" key="11">
    <source>
        <dbReference type="RuleBase" id="RU004279"/>
    </source>
</evidence>
<dbReference type="InterPro" id="IPR012754">
    <property type="entry name" value="DNA-dir_RpoC_beta_prime_bact"/>
</dbReference>
<dbReference type="GO" id="GO:0000428">
    <property type="term" value="C:DNA-directed RNA polymerase complex"/>
    <property type="evidence" value="ECO:0007669"/>
    <property type="project" value="UniProtKB-KW"/>
</dbReference>
<evidence type="ECO:0000256" key="8">
    <source>
        <dbReference type="ARBA" id="ARBA00022842"/>
    </source>
</evidence>
<dbReference type="GO" id="GO:0003899">
    <property type="term" value="F:DNA-directed RNA polymerase activity"/>
    <property type="evidence" value="ECO:0007669"/>
    <property type="project" value="UniProtKB-EC"/>
</dbReference>
<organism evidence="13 14">
    <name type="scientific">Tepidanaerobacter acetatoxydans (strain DSM 21804 / JCM 16047 / Re1)</name>
    <dbReference type="NCBI Taxonomy" id="1209989"/>
    <lineage>
        <taxon>Bacteria</taxon>
        <taxon>Bacillati</taxon>
        <taxon>Bacillota</taxon>
        <taxon>Clostridia</taxon>
        <taxon>Thermosediminibacterales</taxon>
        <taxon>Tepidanaerobacteraceae</taxon>
        <taxon>Tepidanaerobacter</taxon>
    </lineage>
</organism>
<evidence type="ECO:0000256" key="7">
    <source>
        <dbReference type="ARBA" id="ARBA00022833"/>
    </source>
</evidence>
<dbReference type="SUPFAM" id="SSF64484">
    <property type="entry name" value="beta and beta-prime subunits of DNA dependent RNA-polymerase"/>
    <property type="match status" value="1"/>
</dbReference>
<keyword evidence="7" id="KW-0862">Zinc</keyword>
<dbReference type="GO" id="GO:0006351">
    <property type="term" value="P:DNA-templated transcription"/>
    <property type="evidence" value="ECO:0007669"/>
    <property type="project" value="InterPro"/>
</dbReference>
<dbReference type="FunFam" id="4.10.860.120:FF:000001">
    <property type="entry name" value="DNA-directed RNA polymerase subunit beta"/>
    <property type="match status" value="1"/>
</dbReference>
<dbReference type="KEGG" id="tae:TepiRe1_0196"/>
<evidence type="ECO:0000256" key="9">
    <source>
        <dbReference type="ARBA" id="ARBA00023163"/>
    </source>
</evidence>
<evidence type="ECO:0000259" key="12">
    <source>
        <dbReference type="SMART" id="SM00663"/>
    </source>
</evidence>
<evidence type="ECO:0000256" key="3">
    <source>
        <dbReference type="ARBA" id="ARBA00022478"/>
    </source>
</evidence>
<evidence type="ECO:0000256" key="4">
    <source>
        <dbReference type="ARBA" id="ARBA00022679"/>
    </source>
</evidence>
<evidence type="ECO:0000256" key="5">
    <source>
        <dbReference type="ARBA" id="ARBA00022695"/>
    </source>
</evidence>
<dbReference type="GO" id="GO:0046872">
    <property type="term" value="F:metal ion binding"/>
    <property type="evidence" value="ECO:0007669"/>
    <property type="project" value="UniProtKB-KW"/>
</dbReference>
<dbReference type="CDD" id="cd01609">
    <property type="entry name" value="RNAP_beta'_N"/>
    <property type="match status" value="1"/>
</dbReference>
<dbReference type="FunFam" id="1.10.40.90:FF:000001">
    <property type="entry name" value="DNA-directed RNA polymerase subunit beta"/>
    <property type="match status" value="1"/>
</dbReference>
<accession>U4Q7U2</accession>
<keyword evidence="8" id="KW-0460">Magnesium</keyword>
<dbReference type="Gene3D" id="4.10.860.120">
    <property type="entry name" value="RNA polymerase II, clamp domain"/>
    <property type="match status" value="1"/>
</dbReference>
<evidence type="ECO:0000256" key="10">
    <source>
        <dbReference type="ARBA" id="ARBA00048552"/>
    </source>
</evidence>
<proteinExistence type="inferred from homology"/>
<dbReference type="NCBIfam" id="TIGR02386">
    <property type="entry name" value="rpoC_TIGR"/>
    <property type="match status" value="1"/>
</dbReference>
<dbReference type="Gene3D" id="2.40.40.20">
    <property type="match status" value="1"/>
</dbReference>
<dbReference type="GO" id="GO:0003677">
    <property type="term" value="F:DNA binding"/>
    <property type="evidence" value="ECO:0007669"/>
    <property type="project" value="InterPro"/>
</dbReference>
<protein>
    <recommendedName>
        <fullName evidence="11">DNA-directed RNA polymerase subunit</fullName>
        <ecNumber evidence="11">2.7.7.6</ecNumber>
    </recommendedName>
</protein>
<dbReference type="InterPro" id="IPR000722">
    <property type="entry name" value="RNA_pol_asu"/>
</dbReference>
<comment type="catalytic activity">
    <reaction evidence="10 11">
        <text>RNA(n) + a ribonucleoside 5'-triphosphate = RNA(n+1) + diphosphate</text>
        <dbReference type="Rhea" id="RHEA:21248"/>
        <dbReference type="Rhea" id="RHEA-COMP:14527"/>
        <dbReference type="Rhea" id="RHEA-COMP:17342"/>
        <dbReference type="ChEBI" id="CHEBI:33019"/>
        <dbReference type="ChEBI" id="CHEBI:61557"/>
        <dbReference type="ChEBI" id="CHEBI:140395"/>
        <dbReference type="EC" id="2.7.7.6"/>
    </reaction>
</comment>
<dbReference type="InterPro" id="IPR045867">
    <property type="entry name" value="DNA-dir_RpoC_beta_prime"/>
</dbReference>
<dbReference type="PANTHER" id="PTHR19376">
    <property type="entry name" value="DNA-DIRECTED RNA POLYMERASE"/>
    <property type="match status" value="1"/>
</dbReference>
<dbReference type="InterPro" id="IPR007080">
    <property type="entry name" value="RNA_pol_Rpb1_1"/>
</dbReference>
<dbReference type="eggNOG" id="COG0086">
    <property type="taxonomic scope" value="Bacteria"/>
</dbReference>
<dbReference type="Pfam" id="PF04983">
    <property type="entry name" value="RNA_pol_Rpb1_3"/>
    <property type="match status" value="1"/>
</dbReference>
<evidence type="ECO:0000256" key="6">
    <source>
        <dbReference type="ARBA" id="ARBA00022723"/>
    </source>
</evidence>
<keyword evidence="14" id="KW-1185">Reference proteome</keyword>
<dbReference type="Pfam" id="PF04997">
    <property type="entry name" value="RNA_pol_Rpb1_1"/>
    <property type="match status" value="1"/>
</dbReference>
<dbReference type="InterPro" id="IPR042102">
    <property type="entry name" value="RNA_pol_Rpb1_3_sf"/>
</dbReference>